<dbReference type="InterPro" id="IPR044068">
    <property type="entry name" value="CB"/>
</dbReference>
<dbReference type="InterPro" id="IPR050808">
    <property type="entry name" value="Phage_Integrase"/>
</dbReference>
<evidence type="ECO:0000259" key="7">
    <source>
        <dbReference type="PROSITE" id="PS51900"/>
    </source>
</evidence>
<comment type="similarity">
    <text evidence="1">Belongs to the 'phage' integrase family.</text>
</comment>
<evidence type="ECO:0000256" key="4">
    <source>
        <dbReference type="ARBA" id="ARBA00023172"/>
    </source>
</evidence>
<dbReference type="Proteomes" id="UP000317617">
    <property type="component" value="Unassembled WGS sequence"/>
</dbReference>
<dbReference type="InterPro" id="IPR025166">
    <property type="entry name" value="Integrase_DNA_bind_dom"/>
</dbReference>
<keyword evidence="9" id="KW-1185">Reference proteome</keyword>
<dbReference type="InterPro" id="IPR038488">
    <property type="entry name" value="Integrase_DNA-bd_sf"/>
</dbReference>
<dbReference type="GO" id="GO:0006310">
    <property type="term" value="P:DNA recombination"/>
    <property type="evidence" value="ECO:0007669"/>
    <property type="project" value="UniProtKB-KW"/>
</dbReference>
<gene>
    <name evidence="8" type="ORF">AOR01nite_26190</name>
</gene>
<dbReference type="GO" id="GO:0015074">
    <property type="term" value="P:DNA integration"/>
    <property type="evidence" value="ECO:0007669"/>
    <property type="project" value="UniProtKB-KW"/>
</dbReference>
<dbReference type="InterPro" id="IPR002104">
    <property type="entry name" value="Integrase_catalytic"/>
</dbReference>
<feature type="domain" description="Core-binding (CB)" evidence="7">
    <location>
        <begin position="95"/>
        <end position="176"/>
    </location>
</feature>
<dbReference type="Gene3D" id="1.10.150.130">
    <property type="match status" value="1"/>
</dbReference>
<dbReference type="InterPro" id="IPR011010">
    <property type="entry name" value="DNA_brk_join_enz"/>
</dbReference>
<evidence type="ECO:0000313" key="9">
    <source>
        <dbReference type="Proteomes" id="UP000317617"/>
    </source>
</evidence>
<proteinExistence type="inferred from homology"/>
<dbReference type="Pfam" id="PF00589">
    <property type="entry name" value="Phage_integrase"/>
    <property type="match status" value="1"/>
</dbReference>
<organism evidence="8 9">
    <name type="scientific">Acetobacter orleanensis</name>
    <dbReference type="NCBI Taxonomy" id="104099"/>
    <lineage>
        <taxon>Bacteria</taxon>
        <taxon>Pseudomonadati</taxon>
        <taxon>Pseudomonadota</taxon>
        <taxon>Alphaproteobacteria</taxon>
        <taxon>Acetobacterales</taxon>
        <taxon>Acetobacteraceae</taxon>
        <taxon>Acetobacter</taxon>
    </lineage>
</organism>
<dbReference type="PANTHER" id="PTHR30629:SF2">
    <property type="entry name" value="PROPHAGE INTEGRASE INTS-RELATED"/>
    <property type="match status" value="1"/>
</dbReference>
<dbReference type="OrthoDB" id="7298605at2"/>
<protein>
    <submittedName>
        <fullName evidence="8">Phage integrase</fullName>
    </submittedName>
</protein>
<dbReference type="Pfam" id="PF13356">
    <property type="entry name" value="Arm-DNA-bind_3"/>
    <property type="match status" value="1"/>
</dbReference>
<dbReference type="SUPFAM" id="SSF56349">
    <property type="entry name" value="DNA breaking-rejoining enzymes"/>
    <property type="match status" value="1"/>
</dbReference>
<feature type="domain" description="Tyr recombinase" evidence="6">
    <location>
        <begin position="207"/>
        <end position="386"/>
    </location>
</feature>
<comment type="caution">
    <text evidence="8">The sequence shown here is derived from an EMBL/GenBank/DDBJ whole genome shotgun (WGS) entry which is preliminary data.</text>
</comment>
<evidence type="ECO:0000259" key="6">
    <source>
        <dbReference type="PROSITE" id="PS51898"/>
    </source>
</evidence>
<keyword evidence="3 5" id="KW-0238">DNA-binding</keyword>
<dbReference type="Gene3D" id="3.30.160.390">
    <property type="entry name" value="Integrase, DNA-binding domain"/>
    <property type="match status" value="1"/>
</dbReference>
<dbReference type="InterPro" id="IPR010998">
    <property type="entry name" value="Integrase_recombinase_N"/>
</dbReference>
<keyword evidence="2" id="KW-0229">DNA integration</keyword>
<evidence type="ECO:0000256" key="1">
    <source>
        <dbReference type="ARBA" id="ARBA00008857"/>
    </source>
</evidence>
<dbReference type="PROSITE" id="PS51900">
    <property type="entry name" value="CB"/>
    <property type="match status" value="1"/>
</dbReference>
<keyword evidence="4" id="KW-0233">DNA recombination</keyword>
<name>A0A4Y3TQS8_9PROT</name>
<evidence type="ECO:0000313" key="8">
    <source>
        <dbReference type="EMBL" id="GEB84142.1"/>
    </source>
</evidence>
<dbReference type="Gene3D" id="1.10.443.10">
    <property type="entry name" value="Intergrase catalytic core"/>
    <property type="match status" value="1"/>
</dbReference>
<dbReference type="AlphaFoldDB" id="A0A4Y3TQS8"/>
<accession>A0A4Y3TQS8</accession>
<evidence type="ECO:0000256" key="5">
    <source>
        <dbReference type="PROSITE-ProRule" id="PRU01248"/>
    </source>
</evidence>
<evidence type="ECO:0000256" key="2">
    <source>
        <dbReference type="ARBA" id="ARBA00022908"/>
    </source>
</evidence>
<reference evidence="8 9" key="1">
    <citation type="submission" date="2019-06" db="EMBL/GenBank/DDBJ databases">
        <title>Whole genome shotgun sequence of Acetobacter orleanensis NBRC 13752.</title>
        <authorList>
            <person name="Hosoyama A."/>
            <person name="Uohara A."/>
            <person name="Ohji S."/>
            <person name="Ichikawa N."/>
        </authorList>
    </citation>
    <scope>NUCLEOTIDE SEQUENCE [LARGE SCALE GENOMIC DNA]</scope>
    <source>
        <strain evidence="8 9">NBRC 13752</strain>
    </source>
</reference>
<dbReference type="InterPro" id="IPR053876">
    <property type="entry name" value="Phage_int_M"/>
</dbReference>
<dbReference type="RefSeq" id="WP_048836578.1">
    <property type="nucleotide sequence ID" value="NZ_BJMU01000039.1"/>
</dbReference>
<dbReference type="InterPro" id="IPR013762">
    <property type="entry name" value="Integrase-like_cat_sf"/>
</dbReference>
<dbReference type="PROSITE" id="PS51898">
    <property type="entry name" value="TYR_RECOMBINASE"/>
    <property type="match status" value="1"/>
</dbReference>
<dbReference type="PANTHER" id="PTHR30629">
    <property type="entry name" value="PROPHAGE INTEGRASE"/>
    <property type="match status" value="1"/>
</dbReference>
<dbReference type="STRING" id="104099.AD949_00250"/>
<dbReference type="EMBL" id="BJMU01000039">
    <property type="protein sequence ID" value="GEB84142.1"/>
    <property type="molecule type" value="Genomic_DNA"/>
</dbReference>
<evidence type="ECO:0000256" key="3">
    <source>
        <dbReference type="ARBA" id="ARBA00023125"/>
    </source>
</evidence>
<dbReference type="CDD" id="cd00801">
    <property type="entry name" value="INT_P4_C"/>
    <property type="match status" value="1"/>
</dbReference>
<dbReference type="GO" id="GO:0003677">
    <property type="term" value="F:DNA binding"/>
    <property type="evidence" value="ECO:0007669"/>
    <property type="project" value="UniProtKB-UniRule"/>
</dbReference>
<dbReference type="Pfam" id="PF22022">
    <property type="entry name" value="Phage_int_M"/>
    <property type="match status" value="1"/>
</dbReference>
<sequence length="393" mass="43538">MKVAPHRLKARQVETLKEGALSDGGNLWAVARGGSKAWSFRFKSPATGKRREMGFGPTYDIPLATARTMAADARALLREGIDPIDARVRNREVGRTFAEAAERYITEQTPGWRNAKTAPIWRSVLTRYAYPSLGGKIVAAIDTEDVLAILRPIWSEKNEIANGVRGRIERILDYARSHGWREGENPARWRGHLSNIFPAPGKVTQAGHFAALDRKDVPRAMAALAQSEGVAAKVSRFICLTAARSGEARGAVWSEIDLENKVWTIPKERMKAGKEHRVPLCESAVAILREAIPLRDVGRGDLVFPGQKAGKPLSDVAVSKALHIAAGTKGVTIHGLRSTFRDWAAEETDYPREVAEMALAHTVGSAVERAYRRGDLFAKRWQMMDDWERWTTS</sequence>